<evidence type="ECO:0000259" key="7">
    <source>
        <dbReference type="PROSITE" id="PS50262"/>
    </source>
</evidence>
<evidence type="ECO:0000256" key="3">
    <source>
        <dbReference type="ARBA" id="ARBA00022989"/>
    </source>
</evidence>
<dbReference type="PROSITE" id="PS50262">
    <property type="entry name" value="G_PROTEIN_RECEP_F1_2"/>
    <property type="match status" value="1"/>
</dbReference>
<feature type="region of interest" description="Disordered" evidence="5">
    <location>
        <begin position="110"/>
        <end position="133"/>
    </location>
</feature>
<dbReference type="GO" id="GO:0016020">
    <property type="term" value="C:membrane"/>
    <property type="evidence" value="ECO:0007669"/>
    <property type="project" value="UniProtKB-SubCell"/>
</dbReference>
<organism evidence="8 9">
    <name type="scientific">Elysia marginata</name>
    <dbReference type="NCBI Taxonomy" id="1093978"/>
    <lineage>
        <taxon>Eukaryota</taxon>
        <taxon>Metazoa</taxon>
        <taxon>Spiralia</taxon>
        <taxon>Lophotrochozoa</taxon>
        <taxon>Mollusca</taxon>
        <taxon>Gastropoda</taxon>
        <taxon>Heterobranchia</taxon>
        <taxon>Euthyneura</taxon>
        <taxon>Panpulmonata</taxon>
        <taxon>Sacoglossa</taxon>
        <taxon>Placobranchoidea</taxon>
        <taxon>Plakobranchidae</taxon>
        <taxon>Elysia</taxon>
    </lineage>
</organism>
<dbReference type="Gene3D" id="1.20.1070.10">
    <property type="entry name" value="Rhodopsin 7-helix transmembrane proteins"/>
    <property type="match status" value="1"/>
</dbReference>
<feature type="compositionally biased region" description="Polar residues" evidence="5">
    <location>
        <begin position="115"/>
        <end position="130"/>
    </location>
</feature>
<gene>
    <name evidence="8" type="ORF">ElyMa_007044800</name>
</gene>
<keyword evidence="3 6" id="KW-1133">Transmembrane helix</keyword>
<accession>A0AAV4JWN0</accession>
<name>A0AAV4JWN0_9GAST</name>
<dbReference type="AlphaFoldDB" id="A0AAV4JWN0"/>
<keyword evidence="2 6" id="KW-0812">Transmembrane</keyword>
<comment type="subcellular location">
    <subcellularLocation>
        <location evidence="1">Membrane</location>
    </subcellularLocation>
</comment>
<dbReference type="SUPFAM" id="SSF81321">
    <property type="entry name" value="Family A G protein-coupled receptor-like"/>
    <property type="match status" value="1"/>
</dbReference>
<feature type="transmembrane region" description="Helical" evidence="6">
    <location>
        <begin position="73"/>
        <end position="91"/>
    </location>
</feature>
<dbReference type="EMBL" id="BMAT01014090">
    <property type="protein sequence ID" value="GFS26135.1"/>
    <property type="molecule type" value="Genomic_DNA"/>
</dbReference>
<evidence type="ECO:0000256" key="5">
    <source>
        <dbReference type="SAM" id="MobiDB-lite"/>
    </source>
</evidence>
<dbReference type="InterPro" id="IPR017452">
    <property type="entry name" value="GPCR_Rhodpsn_7TM"/>
</dbReference>
<evidence type="ECO:0000256" key="4">
    <source>
        <dbReference type="ARBA" id="ARBA00023136"/>
    </source>
</evidence>
<evidence type="ECO:0000313" key="8">
    <source>
        <dbReference type="EMBL" id="GFS26135.1"/>
    </source>
</evidence>
<comment type="caution">
    <text evidence="8">The sequence shown here is derived from an EMBL/GenBank/DDBJ whole genome shotgun (WGS) entry which is preliminary data.</text>
</comment>
<evidence type="ECO:0000256" key="6">
    <source>
        <dbReference type="SAM" id="Phobius"/>
    </source>
</evidence>
<reference evidence="8 9" key="1">
    <citation type="journal article" date="2021" name="Elife">
        <title>Chloroplast acquisition without the gene transfer in kleptoplastic sea slugs, Plakobranchus ocellatus.</title>
        <authorList>
            <person name="Maeda T."/>
            <person name="Takahashi S."/>
            <person name="Yoshida T."/>
            <person name="Shimamura S."/>
            <person name="Takaki Y."/>
            <person name="Nagai Y."/>
            <person name="Toyoda A."/>
            <person name="Suzuki Y."/>
            <person name="Arimoto A."/>
            <person name="Ishii H."/>
            <person name="Satoh N."/>
            <person name="Nishiyama T."/>
            <person name="Hasebe M."/>
            <person name="Maruyama T."/>
            <person name="Minagawa J."/>
            <person name="Obokata J."/>
            <person name="Shigenobu S."/>
        </authorList>
    </citation>
    <scope>NUCLEOTIDE SEQUENCE [LARGE SCALE GENOMIC DNA]</scope>
</reference>
<feature type="domain" description="G-protein coupled receptors family 1 profile" evidence="7">
    <location>
        <begin position="77"/>
        <end position="206"/>
    </location>
</feature>
<proteinExistence type="predicted"/>
<evidence type="ECO:0000313" key="9">
    <source>
        <dbReference type="Proteomes" id="UP000762676"/>
    </source>
</evidence>
<protein>
    <submittedName>
        <fullName evidence="8">Chemosensory receptor A</fullName>
    </submittedName>
</protein>
<keyword evidence="8" id="KW-0675">Receptor</keyword>
<evidence type="ECO:0000256" key="1">
    <source>
        <dbReference type="ARBA" id="ARBA00004370"/>
    </source>
</evidence>
<keyword evidence="9" id="KW-1185">Reference proteome</keyword>
<evidence type="ECO:0000256" key="2">
    <source>
        <dbReference type="ARBA" id="ARBA00022692"/>
    </source>
</evidence>
<sequence length="229" mass="25633">MDDADYIGGGADGDDDDDEDDVLYFMWGGLTVLGVRNLGWAVNPQTNSTYRSIKFADNYQYIYQVNDILNRNIILWLSYVSVVTCAVILASKLQAASKFRRSLAGTAIQDKDKISPSSRASGRASTSHNQKSTDKLSKKDLKVIQSVTVICIIFILSQLPYQVMSTVRLFVAEFNNFGSAQAVYGFVSHLSSTCGYLNSSLNIFVHLRFNVRYREQLFALFFRKGSQPD</sequence>
<keyword evidence="4 6" id="KW-0472">Membrane</keyword>
<dbReference type="Proteomes" id="UP000762676">
    <property type="component" value="Unassembled WGS sequence"/>
</dbReference>